<sequence>MGRFREHKKQEMTLLLIDVFNLNLTKPERENHNPCWETSMMMGLDLSCTVEFSSKSPQRGSVQGIQGNQQENWCAECAAAEEWLPWELYALIHLSLGGKAKKAPAFEALCPWLNLNFRFFVYN</sequence>
<evidence type="ECO:0000313" key="1">
    <source>
        <dbReference type="EMBL" id="KAK6634122.1"/>
    </source>
</evidence>
<organism evidence="1 2">
    <name type="scientific">Polyplax serrata</name>
    <name type="common">Common mouse louse</name>
    <dbReference type="NCBI Taxonomy" id="468196"/>
    <lineage>
        <taxon>Eukaryota</taxon>
        <taxon>Metazoa</taxon>
        <taxon>Ecdysozoa</taxon>
        <taxon>Arthropoda</taxon>
        <taxon>Hexapoda</taxon>
        <taxon>Insecta</taxon>
        <taxon>Pterygota</taxon>
        <taxon>Neoptera</taxon>
        <taxon>Paraneoptera</taxon>
        <taxon>Psocodea</taxon>
        <taxon>Troctomorpha</taxon>
        <taxon>Phthiraptera</taxon>
        <taxon>Anoplura</taxon>
        <taxon>Polyplacidae</taxon>
        <taxon>Polyplax</taxon>
    </lineage>
</organism>
<evidence type="ECO:0000313" key="2">
    <source>
        <dbReference type="Proteomes" id="UP001359485"/>
    </source>
</evidence>
<reference evidence="1 2" key="1">
    <citation type="submission" date="2023-09" db="EMBL/GenBank/DDBJ databases">
        <title>Genomes of two closely related lineages of the louse Polyplax serrata with different host specificities.</title>
        <authorList>
            <person name="Martinu J."/>
            <person name="Tarabai H."/>
            <person name="Stefka J."/>
            <person name="Hypsa V."/>
        </authorList>
    </citation>
    <scope>NUCLEOTIDE SEQUENCE [LARGE SCALE GENOMIC DNA]</scope>
    <source>
        <strain evidence="1">98ZLc_SE</strain>
    </source>
</reference>
<name>A0ABR1B5I4_POLSC</name>
<comment type="caution">
    <text evidence="1">The sequence shown here is derived from an EMBL/GenBank/DDBJ whole genome shotgun (WGS) entry which is preliminary data.</text>
</comment>
<keyword evidence="2" id="KW-1185">Reference proteome</keyword>
<accession>A0ABR1B5I4</accession>
<protein>
    <submittedName>
        <fullName evidence="1">Uncharacterized protein</fullName>
    </submittedName>
</protein>
<dbReference type="EMBL" id="JAWJWF010000004">
    <property type="protein sequence ID" value="KAK6634122.1"/>
    <property type="molecule type" value="Genomic_DNA"/>
</dbReference>
<proteinExistence type="predicted"/>
<gene>
    <name evidence="1" type="ORF">RUM44_004730</name>
</gene>
<dbReference type="Proteomes" id="UP001359485">
    <property type="component" value="Unassembled WGS sequence"/>
</dbReference>